<dbReference type="Pfam" id="PF07712">
    <property type="entry name" value="SURNod19"/>
    <property type="match status" value="2"/>
</dbReference>
<reference evidence="2 3" key="1">
    <citation type="submission" date="2024-06" db="EMBL/GenBank/DDBJ databases">
        <title>A chromosome level genome sequence of Diviner's sage (Salvia divinorum).</title>
        <authorList>
            <person name="Ford S.A."/>
            <person name="Ro D.-K."/>
            <person name="Ness R.W."/>
            <person name="Phillips M.A."/>
        </authorList>
    </citation>
    <scope>NUCLEOTIDE SEQUENCE [LARGE SCALE GENOMIC DNA]</scope>
    <source>
        <strain evidence="2">SAF-2024a</strain>
        <tissue evidence="2">Leaf</tissue>
    </source>
</reference>
<gene>
    <name evidence="2" type="ORF">AAHA92_14661</name>
</gene>
<keyword evidence="1" id="KW-0812">Transmembrane</keyword>
<evidence type="ECO:0000313" key="2">
    <source>
        <dbReference type="EMBL" id="KAL1554065.1"/>
    </source>
</evidence>
<evidence type="ECO:0000256" key="1">
    <source>
        <dbReference type="SAM" id="Phobius"/>
    </source>
</evidence>
<dbReference type="EMBL" id="JBEAFC010000006">
    <property type="protein sequence ID" value="KAL1554065.1"/>
    <property type="molecule type" value="Genomic_DNA"/>
</dbReference>
<name>A0ABD1HCC8_SALDI</name>
<dbReference type="Proteomes" id="UP001567538">
    <property type="component" value="Unassembled WGS sequence"/>
</dbReference>
<accession>A0ABD1HCC8</accession>
<dbReference type="AlphaFoldDB" id="A0ABD1HCC8"/>
<proteinExistence type="predicted"/>
<organism evidence="2 3">
    <name type="scientific">Salvia divinorum</name>
    <name type="common">Maria pastora</name>
    <name type="synonym">Diviner's sage</name>
    <dbReference type="NCBI Taxonomy" id="28513"/>
    <lineage>
        <taxon>Eukaryota</taxon>
        <taxon>Viridiplantae</taxon>
        <taxon>Streptophyta</taxon>
        <taxon>Embryophyta</taxon>
        <taxon>Tracheophyta</taxon>
        <taxon>Spermatophyta</taxon>
        <taxon>Magnoliopsida</taxon>
        <taxon>eudicotyledons</taxon>
        <taxon>Gunneridae</taxon>
        <taxon>Pentapetalae</taxon>
        <taxon>asterids</taxon>
        <taxon>lamiids</taxon>
        <taxon>Lamiales</taxon>
        <taxon>Lamiaceae</taxon>
        <taxon>Nepetoideae</taxon>
        <taxon>Mentheae</taxon>
        <taxon>Salviinae</taxon>
        <taxon>Salvia</taxon>
        <taxon>Salvia subgen. Calosphace</taxon>
    </lineage>
</organism>
<protein>
    <submittedName>
        <fullName evidence="2">Uncharacterized protein</fullName>
    </submittedName>
</protein>
<dbReference type="PANTHER" id="PTHR33390">
    <property type="entry name" value="STRESS UP-REGULATED NOD 19 PROTEIN"/>
    <property type="match status" value="1"/>
</dbReference>
<feature type="transmembrane region" description="Helical" evidence="1">
    <location>
        <begin position="254"/>
        <end position="272"/>
    </location>
</feature>
<comment type="caution">
    <text evidence="2">The sequence shown here is derived from an EMBL/GenBank/DDBJ whole genome shotgun (WGS) entry which is preliminary data.</text>
</comment>
<keyword evidence="1" id="KW-0472">Membrane</keyword>
<evidence type="ECO:0000313" key="3">
    <source>
        <dbReference type="Proteomes" id="UP001567538"/>
    </source>
</evidence>
<dbReference type="InterPro" id="IPR011692">
    <property type="entry name" value="Stress_up-reg_Nod19"/>
</dbReference>
<keyword evidence="3" id="KW-1185">Reference proteome</keyword>
<dbReference type="PANTHER" id="PTHR33390:SF1">
    <property type="entry name" value="STRESS UP-REGULATED NOD 19 PROTEIN"/>
    <property type="match status" value="1"/>
</dbReference>
<keyword evidence="1" id="KW-1133">Transmembrane helix</keyword>
<sequence>MQSKSEIPPLSSGYEEGWVLNVHAIDTRGADDNMGCTECRCDVYGFSVARDEAPGGLHCCPNDSRWRLKQGFHGENKTIYLRCTVDQSKGIGATHHCKVEYGVESCVAVVEKDGCVDMKSASFSFPLWWRCGVWGWTSTCRGCRHHTIWQGGKTICLSKPIYGKENEARNEAGFIVGMSTCYPTPAAPDKISAEETLTLVSNYSSVESHTGVMVLFYLLIAHSHPKPLPTLIGHLLLYLGCNLYASKFMMVPKIVWPIILVGVVIIATVVALKGRIGNSKGYEAIP</sequence>